<proteinExistence type="predicted"/>
<keyword evidence="2" id="KW-1185">Reference proteome</keyword>
<dbReference type="AlphaFoldDB" id="A0AAN9T3F3"/>
<name>A0AAN9T3F3_9HEMI</name>
<protein>
    <submittedName>
        <fullName evidence="1">Uncharacterized protein</fullName>
    </submittedName>
</protein>
<organism evidence="1 2">
    <name type="scientific">Parthenolecanium corni</name>
    <dbReference type="NCBI Taxonomy" id="536013"/>
    <lineage>
        <taxon>Eukaryota</taxon>
        <taxon>Metazoa</taxon>
        <taxon>Ecdysozoa</taxon>
        <taxon>Arthropoda</taxon>
        <taxon>Hexapoda</taxon>
        <taxon>Insecta</taxon>
        <taxon>Pterygota</taxon>
        <taxon>Neoptera</taxon>
        <taxon>Paraneoptera</taxon>
        <taxon>Hemiptera</taxon>
        <taxon>Sternorrhyncha</taxon>
        <taxon>Coccoidea</taxon>
        <taxon>Coccidae</taxon>
        <taxon>Parthenolecanium</taxon>
    </lineage>
</organism>
<accession>A0AAN9T3F3</accession>
<dbReference type="Proteomes" id="UP001367676">
    <property type="component" value="Unassembled WGS sequence"/>
</dbReference>
<reference evidence="1 2" key="1">
    <citation type="submission" date="2024-03" db="EMBL/GenBank/DDBJ databases">
        <title>Adaptation during the transition from Ophiocordyceps entomopathogen to insect associate is accompanied by gene loss and intensified selection.</title>
        <authorList>
            <person name="Ward C.M."/>
            <person name="Onetto C.A."/>
            <person name="Borneman A.R."/>
        </authorList>
    </citation>
    <scope>NUCLEOTIDE SEQUENCE [LARGE SCALE GENOMIC DNA]</scope>
    <source>
        <strain evidence="1">AWRI1</strain>
        <tissue evidence="1">Single Adult Female</tissue>
    </source>
</reference>
<comment type="caution">
    <text evidence="1">The sequence shown here is derived from an EMBL/GenBank/DDBJ whole genome shotgun (WGS) entry which is preliminary data.</text>
</comment>
<gene>
    <name evidence="1" type="ORF">V9T40_014551</name>
</gene>
<sequence length="99" mass="11455">MRGEAKWFVHSANKLRPHEHCSYKYCSPATEAILKEFPVHINMPRSQFFFEVRERVRAASAYSPNGRTILPRLAYTFTSERTPRLGLPHTLPRTDVNAP</sequence>
<evidence type="ECO:0000313" key="1">
    <source>
        <dbReference type="EMBL" id="KAK7572079.1"/>
    </source>
</evidence>
<dbReference type="EMBL" id="JBBCAQ010000038">
    <property type="protein sequence ID" value="KAK7572079.1"/>
    <property type="molecule type" value="Genomic_DNA"/>
</dbReference>
<evidence type="ECO:0000313" key="2">
    <source>
        <dbReference type="Proteomes" id="UP001367676"/>
    </source>
</evidence>